<sequence>MWIASGNAYTAEICAGSGLDWLMLDQEHVPNDLRSTLAQLQATAAYPVEVLVRPASFDAVAIKQLLDLGVTNLIVPMIESVDEARAVVAATRYPPAGIRGVGSALARASRWNRTPDYLTMADTLISVTVQVESAAGLEALPAILAVDGIDGVFIGPADLAASLGRLGQPEHPDIVATIERAIAEIAESGKAPGVNAFNETIARRYLAAGATFVLVGADVTVLARGSEALAKQHGTPTRSSARETFI</sequence>
<keyword evidence="2" id="KW-0479">Metal-binding</keyword>
<protein>
    <submittedName>
        <fullName evidence="5">2-dehydro-3-deoxyglucarate aldolase</fullName>
    </submittedName>
</protein>
<proteinExistence type="inferred from homology"/>
<evidence type="ECO:0000313" key="6">
    <source>
        <dbReference type="Proteomes" id="UP000283644"/>
    </source>
</evidence>
<dbReference type="InterPro" id="IPR040442">
    <property type="entry name" value="Pyrv_kinase-like_dom_sf"/>
</dbReference>
<dbReference type="GO" id="GO:0005737">
    <property type="term" value="C:cytoplasm"/>
    <property type="evidence" value="ECO:0007669"/>
    <property type="project" value="TreeGrafter"/>
</dbReference>
<dbReference type="InterPro" id="IPR015813">
    <property type="entry name" value="Pyrv/PenolPyrv_kinase-like_dom"/>
</dbReference>
<evidence type="ECO:0000259" key="4">
    <source>
        <dbReference type="Pfam" id="PF03328"/>
    </source>
</evidence>
<evidence type="ECO:0000256" key="2">
    <source>
        <dbReference type="ARBA" id="ARBA00022723"/>
    </source>
</evidence>
<feature type="domain" description="HpcH/HpaI aldolase/citrate lyase" evidence="4">
    <location>
        <begin position="1"/>
        <end position="223"/>
    </location>
</feature>
<dbReference type="EMBL" id="QXGH01000009">
    <property type="protein sequence ID" value="RHW28961.1"/>
    <property type="molecule type" value="Genomic_DNA"/>
</dbReference>
<dbReference type="Pfam" id="PF03328">
    <property type="entry name" value="HpcH_HpaI"/>
    <property type="match status" value="1"/>
</dbReference>
<reference evidence="5 6" key="1">
    <citation type="submission" date="2018-09" db="EMBL/GenBank/DDBJ databases">
        <title>Genome sequencing of Nocardioides immobilis CCTCC AB 2017083 for comparison to Nocardioides silvaticus.</title>
        <authorList>
            <person name="Li C."/>
            <person name="Wang G."/>
        </authorList>
    </citation>
    <scope>NUCLEOTIDE SEQUENCE [LARGE SCALE GENOMIC DNA]</scope>
    <source>
        <strain evidence="5 6">CCTCC AB 2017083</strain>
    </source>
</reference>
<evidence type="ECO:0000313" key="5">
    <source>
        <dbReference type="EMBL" id="RHW28961.1"/>
    </source>
</evidence>
<organism evidence="5 6">
    <name type="scientific">Nocardioides immobilis</name>
    <dbReference type="NCBI Taxonomy" id="2049295"/>
    <lineage>
        <taxon>Bacteria</taxon>
        <taxon>Bacillati</taxon>
        <taxon>Actinomycetota</taxon>
        <taxon>Actinomycetes</taxon>
        <taxon>Propionibacteriales</taxon>
        <taxon>Nocardioidaceae</taxon>
        <taxon>Nocardioides</taxon>
    </lineage>
</organism>
<dbReference type="FunFam" id="3.20.20.60:FF:000004">
    <property type="entry name" value="5-keto-4-deoxy-D-glucarate aldolase"/>
    <property type="match status" value="1"/>
</dbReference>
<comment type="similarity">
    <text evidence="1">Belongs to the HpcH/HpaI aldolase family.</text>
</comment>
<accession>A0A417Y8V3</accession>
<gene>
    <name evidence="5" type="ORF">D0Z08_01570</name>
</gene>
<dbReference type="Gene3D" id="3.20.20.60">
    <property type="entry name" value="Phosphoenolpyruvate-binding domains"/>
    <property type="match status" value="1"/>
</dbReference>
<dbReference type="GO" id="GO:0016832">
    <property type="term" value="F:aldehyde-lyase activity"/>
    <property type="evidence" value="ECO:0007669"/>
    <property type="project" value="UniProtKB-ARBA"/>
</dbReference>
<dbReference type="Proteomes" id="UP000283644">
    <property type="component" value="Unassembled WGS sequence"/>
</dbReference>
<dbReference type="PANTHER" id="PTHR30502">
    <property type="entry name" value="2-KETO-3-DEOXY-L-RHAMNONATE ALDOLASE"/>
    <property type="match status" value="1"/>
</dbReference>
<comment type="caution">
    <text evidence="5">The sequence shown here is derived from an EMBL/GenBank/DDBJ whole genome shotgun (WGS) entry which is preliminary data.</text>
</comment>
<dbReference type="AlphaFoldDB" id="A0A417Y8V3"/>
<dbReference type="InterPro" id="IPR050251">
    <property type="entry name" value="HpcH-HpaI_aldolase"/>
</dbReference>
<dbReference type="SUPFAM" id="SSF51621">
    <property type="entry name" value="Phosphoenolpyruvate/pyruvate domain"/>
    <property type="match status" value="1"/>
</dbReference>
<dbReference type="OrthoDB" id="86160at2"/>
<keyword evidence="6" id="KW-1185">Reference proteome</keyword>
<keyword evidence="3" id="KW-0456">Lyase</keyword>
<dbReference type="PANTHER" id="PTHR30502:SF0">
    <property type="entry name" value="PHOSPHOENOLPYRUVATE CARBOXYLASE FAMILY PROTEIN"/>
    <property type="match status" value="1"/>
</dbReference>
<dbReference type="InterPro" id="IPR005000">
    <property type="entry name" value="Aldolase/citrate-lyase_domain"/>
</dbReference>
<name>A0A417Y8V3_9ACTN</name>
<evidence type="ECO:0000256" key="3">
    <source>
        <dbReference type="ARBA" id="ARBA00023239"/>
    </source>
</evidence>
<dbReference type="GO" id="GO:0046872">
    <property type="term" value="F:metal ion binding"/>
    <property type="evidence" value="ECO:0007669"/>
    <property type="project" value="UniProtKB-KW"/>
</dbReference>
<evidence type="ECO:0000256" key="1">
    <source>
        <dbReference type="ARBA" id="ARBA00005568"/>
    </source>
</evidence>